<evidence type="ECO:0000256" key="1">
    <source>
        <dbReference type="ARBA" id="ARBA00004651"/>
    </source>
</evidence>
<protein>
    <submittedName>
        <fullName evidence="9">Putative ABC transport system permease protein</fullName>
    </submittedName>
</protein>
<evidence type="ECO:0000256" key="2">
    <source>
        <dbReference type="ARBA" id="ARBA00022448"/>
    </source>
</evidence>
<accession>A0A2A9HFS0</accession>
<feature type="transmembrane region" description="Helical" evidence="7">
    <location>
        <begin position="331"/>
        <end position="349"/>
    </location>
</feature>
<evidence type="ECO:0000256" key="6">
    <source>
        <dbReference type="ARBA" id="ARBA00023136"/>
    </source>
</evidence>
<evidence type="ECO:0000256" key="7">
    <source>
        <dbReference type="SAM" id="Phobius"/>
    </source>
</evidence>
<keyword evidence="4 7" id="KW-0812">Transmembrane</keyword>
<dbReference type="InterPro" id="IPR051125">
    <property type="entry name" value="ABC-4/HrtB_transporter"/>
</dbReference>
<dbReference type="RefSeq" id="WP_098503597.1">
    <property type="nucleotide sequence ID" value="NZ_PDJQ01000001.1"/>
</dbReference>
<keyword evidence="6 7" id="KW-0472">Membrane</keyword>
<name>A0A2A9HFS0_TEPT2</name>
<keyword evidence="3" id="KW-1003">Cell membrane</keyword>
<evidence type="ECO:0000259" key="8">
    <source>
        <dbReference type="Pfam" id="PF02687"/>
    </source>
</evidence>
<dbReference type="EMBL" id="PDJQ01000001">
    <property type="protein sequence ID" value="PFG74193.1"/>
    <property type="molecule type" value="Genomic_DNA"/>
</dbReference>
<keyword evidence="10" id="KW-1185">Reference proteome</keyword>
<feature type="transmembrane region" description="Helical" evidence="7">
    <location>
        <begin position="290"/>
        <end position="311"/>
    </location>
</feature>
<evidence type="ECO:0000256" key="5">
    <source>
        <dbReference type="ARBA" id="ARBA00022989"/>
    </source>
</evidence>
<evidence type="ECO:0000313" key="10">
    <source>
        <dbReference type="Proteomes" id="UP000223071"/>
    </source>
</evidence>
<dbReference type="PANTHER" id="PTHR43738:SF1">
    <property type="entry name" value="HEMIN TRANSPORT SYSTEM PERMEASE PROTEIN HRTB-RELATED"/>
    <property type="match status" value="1"/>
</dbReference>
<evidence type="ECO:0000256" key="3">
    <source>
        <dbReference type="ARBA" id="ARBA00022475"/>
    </source>
</evidence>
<evidence type="ECO:0000313" key="9">
    <source>
        <dbReference type="EMBL" id="PFG74193.1"/>
    </source>
</evidence>
<reference evidence="9 10" key="1">
    <citation type="submission" date="2017-09" db="EMBL/GenBank/DDBJ databases">
        <title>Sequencing the genomes of two abundant thermophiles in Great Basin hot springs: Thermocrinis jamiesonii and novel Chloroflexi Thermoflexus hugenholtzii.</title>
        <authorList>
            <person name="Hedlund B."/>
        </authorList>
    </citation>
    <scope>NUCLEOTIDE SEQUENCE [LARGE SCALE GENOMIC DNA]</scope>
    <source>
        <strain evidence="9 10">G233</strain>
    </source>
</reference>
<dbReference type="AlphaFoldDB" id="A0A2A9HFS0"/>
<evidence type="ECO:0000256" key="4">
    <source>
        <dbReference type="ARBA" id="ARBA00022692"/>
    </source>
</evidence>
<keyword evidence="5 7" id="KW-1133">Transmembrane helix</keyword>
<feature type="transmembrane region" description="Helical" evidence="7">
    <location>
        <begin position="12"/>
        <end position="38"/>
    </location>
</feature>
<dbReference type="GO" id="GO:0005886">
    <property type="term" value="C:plasma membrane"/>
    <property type="evidence" value="ECO:0007669"/>
    <property type="project" value="UniProtKB-SubCell"/>
</dbReference>
<dbReference type="Pfam" id="PF02687">
    <property type="entry name" value="FtsX"/>
    <property type="match status" value="1"/>
</dbReference>
<dbReference type="PANTHER" id="PTHR43738">
    <property type="entry name" value="ABC TRANSPORTER, MEMBRANE PROTEIN"/>
    <property type="match status" value="1"/>
</dbReference>
<gene>
    <name evidence="9" type="ORF">A9A59_1406</name>
</gene>
<feature type="domain" description="ABC3 transporter permease C-terminal" evidence="8">
    <location>
        <begin position="248"/>
        <end position="359"/>
    </location>
</feature>
<feature type="transmembrane region" description="Helical" evidence="7">
    <location>
        <begin position="248"/>
        <end position="267"/>
    </location>
</feature>
<dbReference type="InterPro" id="IPR003838">
    <property type="entry name" value="ABC3_permease_C"/>
</dbReference>
<comment type="subcellular location">
    <subcellularLocation>
        <location evidence="1">Cell membrane</location>
        <topology evidence="1">Multi-pass membrane protein</topology>
    </subcellularLocation>
</comment>
<proteinExistence type="predicted"/>
<sequence length="367" mass="38953">MIGFLEIRRRKLQFALVGVIVTLISYLVLMINGLGIGLNEQAGRALRNFDADAIAYSDRAGLSVIRSELSAETVARITAESGAREAAPLGYMAVNYRREDGKVKSAAVLGYDPGTIGEPPVKAGRALTADDRTGLLADRLFLKASGLKVGDTVRLSVRLEEREFTILGELNEGSFFFQPAVYILRGTWQEMKYGGMNAAAPAASIVLLKGDGLPGKRGEGWEAVSKSTAFANIEGVAGQQSTVQALQVFGYLIGGLVIGVFFYVLTLQKTPQIGVLKAVGATSGFIFRQLLIQALLVALGGIVIAVPLAWLTNRALQQAPDAVPIAFTTQTFAVTGGLLLVMAVVGVLFSGRQVAKVDPIIALGQQQ</sequence>
<dbReference type="Proteomes" id="UP000223071">
    <property type="component" value="Unassembled WGS sequence"/>
</dbReference>
<comment type="caution">
    <text evidence="9">The sequence shown here is derived from an EMBL/GenBank/DDBJ whole genome shotgun (WGS) entry which is preliminary data.</text>
</comment>
<keyword evidence="2" id="KW-0813">Transport</keyword>
<organism evidence="9 10">
    <name type="scientific">Tepidiforma thermophila (strain KCTC 52669 / CGMCC 1.13589 / G233)</name>
    <dbReference type="NCBI Taxonomy" id="2761530"/>
    <lineage>
        <taxon>Bacteria</taxon>
        <taxon>Bacillati</taxon>
        <taxon>Chloroflexota</taxon>
        <taxon>Tepidiformia</taxon>
        <taxon>Tepidiformales</taxon>
        <taxon>Tepidiformaceae</taxon>
        <taxon>Tepidiforma</taxon>
    </lineage>
</organism>